<organism evidence="2 3">
    <name type="scientific">Punica granatum</name>
    <name type="common">Pomegranate</name>
    <dbReference type="NCBI Taxonomy" id="22663"/>
    <lineage>
        <taxon>Eukaryota</taxon>
        <taxon>Viridiplantae</taxon>
        <taxon>Streptophyta</taxon>
        <taxon>Embryophyta</taxon>
        <taxon>Tracheophyta</taxon>
        <taxon>Spermatophyta</taxon>
        <taxon>Magnoliopsida</taxon>
        <taxon>eudicotyledons</taxon>
        <taxon>Gunneridae</taxon>
        <taxon>Pentapetalae</taxon>
        <taxon>rosids</taxon>
        <taxon>malvids</taxon>
        <taxon>Myrtales</taxon>
        <taxon>Lythraceae</taxon>
        <taxon>Punica</taxon>
    </lineage>
</organism>
<feature type="compositionally biased region" description="Gly residues" evidence="1">
    <location>
        <begin position="69"/>
        <end position="82"/>
    </location>
</feature>
<feature type="region of interest" description="Disordered" evidence="1">
    <location>
        <begin position="241"/>
        <end position="271"/>
    </location>
</feature>
<name>A0A2I0KNU9_PUNGR</name>
<proteinExistence type="predicted"/>
<sequence length="358" mass="37856">MITMSTEELQSLLVGHEERRLYATVQNVAPVTASSAPLSGILGAPSVEVHYVDGRHNQNGHNKGKNKGGKGNGKGSGSGAFGGSSDHGVGRKIPNQGSGGEERQNGSGYVSLGQTHPRIDSRIGPINHGPYFGRPNPINSSARGSFSFGPTQQLGPMQPFRPGSSVLCQICNRAGHTAPFCAPISVDAGRSSSSPAFATGMSNPSSSSITSTSIPIPSSVLIPFHEFGGSATLSTESPILAPEAHDQSTSSRVSTEDAMGTDAAPATQNTHRMMTRSKDGNLPPPRFSISRHPLAFSVSAALQEPQTFAQARKHSTWRAAMEEEYLAYLQNHTWDLVLPLPTQNVVGCKWVYCIKQNG</sequence>
<evidence type="ECO:0000256" key="1">
    <source>
        <dbReference type="SAM" id="MobiDB-lite"/>
    </source>
</evidence>
<feature type="region of interest" description="Disordered" evidence="1">
    <location>
        <begin position="54"/>
        <end position="124"/>
    </location>
</feature>
<feature type="compositionally biased region" description="Polar residues" evidence="1">
    <location>
        <begin position="105"/>
        <end position="114"/>
    </location>
</feature>
<dbReference type="Proteomes" id="UP000233551">
    <property type="component" value="Unassembled WGS sequence"/>
</dbReference>
<keyword evidence="3" id="KW-1185">Reference proteome</keyword>
<comment type="caution">
    <text evidence="2">The sequence shown here is derived from an EMBL/GenBank/DDBJ whole genome shotgun (WGS) entry which is preliminary data.</text>
</comment>
<protein>
    <recommendedName>
        <fullName evidence="4">Reverse transcriptase Ty1/copia-type domain-containing protein</fullName>
    </recommendedName>
</protein>
<evidence type="ECO:0000313" key="2">
    <source>
        <dbReference type="EMBL" id="PKI70177.1"/>
    </source>
</evidence>
<evidence type="ECO:0008006" key="4">
    <source>
        <dbReference type="Google" id="ProtNLM"/>
    </source>
</evidence>
<accession>A0A2I0KNU9</accession>
<evidence type="ECO:0000313" key="3">
    <source>
        <dbReference type="Proteomes" id="UP000233551"/>
    </source>
</evidence>
<reference evidence="2 3" key="1">
    <citation type="submission" date="2017-11" db="EMBL/GenBank/DDBJ databases">
        <title>De-novo sequencing of pomegranate (Punica granatum L.) genome.</title>
        <authorList>
            <person name="Akparov Z."/>
            <person name="Amiraslanov A."/>
            <person name="Hajiyeva S."/>
            <person name="Abbasov M."/>
            <person name="Kaur K."/>
            <person name="Hamwieh A."/>
            <person name="Solovyev V."/>
            <person name="Salamov A."/>
            <person name="Braich B."/>
            <person name="Kosarev P."/>
            <person name="Mahmoud A."/>
            <person name="Hajiyev E."/>
            <person name="Babayeva S."/>
            <person name="Izzatullayeva V."/>
            <person name="Mammadov A."/>
            <person name="Mammadov A."/>
            <person name="Sharifova S."/>
            <person name="Ojaghi J."/>
            <person name="Eynullazada K."/>
            <person name="Bayramov B."/>
            <person name="Abdulazimova A."/>
            <person name="Shahmuradov I."/>
        </authorList>
    </citation>
    <scope>NUCLEOTIDE SEQUENCE [LARGE SCALE GENOMIC DNA]</scope>
    <source>
        <strain evidence="3">cv. AG2017</strain>
        <tissue evidence="2">Leaf</tissue>
    </source>
</reference>
<dbReference type="AlphaFoldDB" id="A0A2I0KNU9"/>
<gene>
    <name evidence="2" type="ORF">CRG98_009427</name>
</gene>
<dbReference type="STRING" id="22663.A0A2I0KNU9"/>
<dbReference type="EMBL" id="PGOL01000468">
    <property type="protein sequence ID" value="PKI70177.1"/>
    <property type="molecule type" value="Genomic_DNA"/>
</dbReference>